<dbReference type="InterPro" id="IPR000312">
    <property type="entry name" value="Glycosyl_Trfase_fam3"/>
</dbReference>
<dbReference type="FunFam" id="3.40.1030.10:FF:000002">
    <property type="entry name" value="Anthranilate phosphoribosyltransferase"/>
    <property type="match status" value="1"/>
</dbReference>
<evidence type="ECO:0000256" key="2">
    <source>
        <dbReference type="ARBA" id="ARBA00004907"/>
    </source>
</evidence>
<gene>
    <name evidence="20" type="ORF">AT9943_LOCUS19440</name>
</gene>
<dbReference type="InterPro" id="IPR013583">
    <property type="entry name" value="MCTP_C"/>
</dbReference>
<evidence type="ECO:0000256" key="3">
    <source>
        <dbReference type="ARBA" id="ARBA00007923"/>
    </source>
</evidence>
<dbReference type="FunFam" id="1.20.970.10:FF:000009">
    <property type="entry name" value="Anthranilate phosphoribosyltransferase, chloroplastic"/>
    <property type="match status" value="1"/>
</dbReference>
<feature type="domain" description="C2" evidence="19">
    <location>
        <begin position="302"/>
        <end position="426"/>
    </location>
</feature>
<keyword evidence="8 18" id="KW-0812">Transmembrane</keyword>
<protein>
    <recommendedName>
        <fullName evidence="4">anthranilate phosphoribosyltransferase</fullName>
        <ecNumber evidence="4">2.4.2.18</ecNumber>
    </recommendedName>
</protein>
<evidence type="ECO:0000256" key="4">
    <source>
        <dbReference type="ARBA" id="ARBA00011948"/>
    </source>
</evidence>
<comment type="similarity">
    <text evidence="16">Belongs to the anthranilate phosphoribosyltransferase family.</text>
</comment>
<comment type="pathway">
    <text evidence="2">Amino-acid biosynthesis; L-tryptophan biosynthesis; L-tryptophan from chorismate: step 2/5.</text>
</comment>
<dbReference type="Gene3D" id="2.60.40.150">
    <property type="entry name" value="C2 domain"/>
    <property type="match status" value="4"/>
</dbReference>
<keyword evidence="12" id="KW-0106">Calcium</keyword>
<sequence>MATTRKLVVEVVDAKDLTPKDGHGTSSPYVVLDYYGQRRRTRTIVRDLNPVWNETLEFSLAKRPSHQLFTDVLELDMYHDKNFGQTRRNNFLGRIRLGSDQFVGQGEEALIYYPLEKKSLFNLVQGEIGLRVYYADEKPPPLKPTVAPLETVVEEKTEETKAEGPDESKPPPETNDIPAEVKETVKPPQPPPEESSPAEGPKPDEEASPPLQENATVGGEEPPASESDKNEAEAKPVEEPPQNQPDGEDIVLESEDTMSWASAPRSPLPEVIISRSVSGSIPETKNGPQPLRRSVSETASYTSEISDVSTIERSTFDLVEKMHYVFIRVVKARSLPTSGSPVTKISLSGTMIQSKPARKTSCFEWDQTFAFLRDSPDLSSSPILEISVWDSSTGIETSQFLGGICFDVSEIPLRDPPDSPLAPQWYRLEGGGAHNSDLMLATWTGTQADESFPDAWKTDTAGNVTARAKVYMSSKLWYLRATVIEAQDLLPPQLTAFKEASFQLKAQLGSQVQKTKSAVTRNGAPSWNEDLLFVAAEPFSDQLVFMLEYRTSKGPVTVGMARVPLSAIERRVDDRLVASRWLGLEDPNDENRGNRSRVHIRLCFDGGYHVMDEAAHVCSDYRPTARQLWKPAVGIVELGIIGCKNLLPMKTVNGKGSTDAYTVAKYGSKWVRTRTVSDSLDPKWNEQYTWKVYDPCTVLTIGVFDSWGVYEVDGGKEATRQDLRIGKVRIRISTLETGKAYRNTYPLLMLVNGGVKKLGEIELAVRFVRTAPPLDFLHVYTQPLLPLMHHIKPLSLFQEDMLRNTAVKILAAHLSRSEPPLRPEIVRYMLDADTHTFSMRKVRANWLRIVNVVAGMVDVVRWVDDTRFWKNPTSTLLVHALVVMLIWFPDLIVPTLAFYLFVIGAWNYRFRSRAALPHFDPRLSLADAADRDELDEEFDVVPSNRPPEMVRLRYDKLRNVGARVQTILGEVAAQGERMQALVTWRDPRATGIFVGLCFFVALVLYLVPTKMVAMASGFYYFRHPIFRDRKPSPVLNFFRRLPSLSDRLINRVMVIAVATTSSIVSGIKLSGILTSFNAVDDASSSCGRSNVRIFPTLSRRRFSSIGAVSPIRGHAQSSFSRSSFVCPQNLGLSGGFSTAEALPPACENASPSSIKSFNQLIETLIDRVDLSESEAESSLEFLLNEANEALISAFLVLLRAKGETYEEIVGLARAMMKHARKVEGLVDAVDIVGTGGDGANTVNISTGSSILAAACGAKVAKQGNRSSSSACGSADVLEALGVALDLGPEGIKRCVEEGGIGFMMSPMYHPAMKIVGPVRKKLKIKTVFNILGPMLNPARVSYAVVGVYHKDLVVKMAKALQRFGMKRALVVHSCGLDEMSPLGGGLVYDVTPEKIEEFSFDPLDFGIPRCTLEDLRGGGPDYNADVLRRVLSGESGAIADSLILNAAAALLVSNRVQTLAEGVTVAREVQSSGKAIKTLDSWINISNLAQKSQ</sequence>
<feature type="domain" description="C2" evidence="19">
    <location>
        <begin position="617"/>
        <end position="745"/>
    </location>
</feature>
<evidence type="ECO:0000256" key="7">
    <source>
        <dbReference type="ARBA" id="ARBA00022679"/>
    </source>
</evidence>
<dbReference type="Pfam" id="PF00168">
    <property type="entry name" value="C2"/>
    <property type="match status" value="4"/>
</dbReference>
<evidence type="ECO:0000256" key="14">
    <source>
        <dbReference type="ARBA" id="ARBA00023136"/>
    </source>
</evidence>
<comment type="subcellular location">
    <subcellularLocation>
        <location evidence="1">Membrane</location>
        <topology evidence="1">Multi-pass membrane protein</topology>
    </subcellularLocation>
</comment>
<evidence type="ECO:0000313" key="20">
    <source>
        <dbReference type="EMBL" id="CAD5332009.1"/>
    </source>
</evidence>
<dbReference type="SUPFAM" id="SSF52418">
    <property type="entry name" value="Nucleoside phosphorylase/phosphoribosyltransferase catalytic domain"/>
    <property type="match status" value="1"/>
</dbReference>
<dbReference type="EC" id="2.4.2.18" evidence="4"/>
<dbReference type="Gene3D" id="1.20.970.10">
    <property type="entry name" value="Transferase, Pyrimidine Nucleoside Phosphorylase, Chain C"/>
    <property type="match status" value="1"/>
</dbReference>
<dbReference type="CDD" id="cd08379">
    <property type="entry name" value="C2D_MCTP_PRT_plant"/>
    <property type="match status" value="1"/>
</dbReference>
<dbReference type="InterPro" id="IPR047258">
    <property type="entry name" value="C2C_MCTP_PRT_plant"/>
</dbReference>
<evidence type="ECO:0000259" key="19">
    <source>
        <dbReference type="PROSITE" id="PS50004"/>
    </source>
</evidence>
<dbReference type="SMART" id="SM00239">
    <property type="entry name" value="C2"/>
    <property type="match status" value="4"/>
</dbReference>
<keyword evidence="11" id="KW-0822">Tryptophan biosynthesis</keyword>
<keyword evidence="13 18" id="KW-1133">Transmembrane helix</keyword>
<keyword evidence="5" id="KW-0028">Amino-acid biosynthesis</keyword>
<evidence type="ECO:0000256" key="16">
    <source>
        <dbReference type="ARBA" id="ARBA00061500"/>
    </source>
</evidence>
<dbReference type="GO" id="GO:0004048">
    <property type="term" value="F:anthranilate phosphoribosyltransferase activity"/>
    <property type="evidence" value="ECO:0007669"/>
    <property type="project" value="UniProtKB-EC"/>
</dbReference>
<dbReference type="Gene3D" id="3.40.1030.10">
    <property type="entry name" value="Nucleoside phosphorylase/phosphoribosyltransferase catalytic domain"/>
    <property type="match status" value="1"/>
</dbReference>
<proteinExistence type="inferred from homology"/>
<dbReference type="Pfam" id="PF02885">
    <property type="entry name" value="Glycos_trans_3N"/>
    <property type="match status" value="1"/>
</dbReference>
<keyword evidence="7" id="KW-0808">Transferase</keyword>
<dbReference type="InterPro" id="IPR000008">
    <property type="entry name" value="C2_dom"/>
</dbReference>
<reference evidence="20 21" key="1">
    <citation type="submission" date="2020-09" db="EMBL/GenBank/DDBJ databases">
        <authorList>
            <person name="Ashkenazy H."/>
        </authorList>
    </citation>
    <scope>NUCLEOTIDE SEQUENCE [LARGE SCALE GENOMIC DNA]</scope>
    <source>
        <strain evidence="21">cv. Cdm-0</strain>
    </source>
</reference>
<dbReference type="Pfam" id="PF08372">
    <property type="entry name" value="PRT_C"/>
    <property type="match status" value="1"/>
</dbReference>
<keyword evidence="14 18" id="KW-0472">Membrane</keyword>
<dbReference type="InterPro" id="IPR035892">
    <property type="entry name" value="C2_domain_sf"/>
</dbReference>
<dbReference type="InterPro" id="IPR047255">
    <property type="entry name" value="C2D_MCTP_PRT_plant"/>
</dbReference>
<dbReference type="PROSITE" id="PS50004">
    <property type="entry name" value="C2"/>
    <property type="match status" value="4"/>
</dbReference>
<evidence type="ECO:0000256" key="8">
    <source>
        <dbReference type="ARBA" id="ARBA00022692"/>
    </source>
</evidence>
<evidence type="ECO:0000256" key="5">
    <source>
        <dbReference type="ARBA" id="ARBA00022605"/>
    </source>
</evidence>
<dbReference type="EMBL" id="LR881470">
    <property type="protein sequence ID" value="CAD5332009.1"/>
    <property type="molecule type" value="Genomic_DNA"/>
</dbReference>
<dbReference type="InterPro" id="IPR005940">
    <property type="entry name" value="Anthranilate_Pribosyl_Tfrase"/>
</dbReference>
<feature type="transmembrane region" description="Helical" evidence="18">
    <location>
        <begin position="992"/>
        <end position="1021"/>
    </location>
</feature>
<evidence type="ECO:0000256" key="15">
    <source>
        <dbReference type="ARBA" id="ARBA00023141"/>
    </source>
</evidence>
<dbReference type="SUPFAM" id="SSF49562">
    <property type="entry name" value="C2 domain (Calcium/lipid-binding domain, CaLB)"/>
    <property type="match status" value="4"/>
</dbReference>
<dbReference type="GO" id="GO:0000162">
    <property type="term" value="P:L-tryptophan biosynthetic process"/>
    <property type="evidence" value="ECO:0007669"/>
    <property type="project" value="UniProtKB-KW"/>
</dbReference>
<dbReference type="SUPFAM" id="SSF47648">
    <property type="entry name" value="Nucleoside phosphorylase/phosphoribosyltransferase N-terminal domain"/>
    <property type="match status" value="1"/>
</dbReference>
<dbReference type="InterPro" id="IPR047259">
    <property type="entry name" value="QUIRKY-like"/>
</dbReference>
<keyword evidence="9" id="KW-0479">Metal-binding</keyword>
<comment type="similarity">
    <text evidence="3">Belongs to the MCTP family.</text>
</comment>
<keyword evidence="10" id="KW-0677">Repeat</keyword>
<dbReference type="InterPro" id="IPR047257">
    <property type="entry name" value="C2B_MCTP_PRT_plant"/>
</dbReference>
<evidence type="ECO:0000256" key="18">
    <source>
        <dbReference type="SAM" id="Phobius"/>
    </source>
</evidence>
<keyword evidence="6" id="KW-0328">Glycosyltransferase</keyword>
<evidence type="ECO:0000256" key="9">
    <source>
        <dbReference type="ARBA" id="ARBA00022723"/>
    </source>
</evidence>
<evidence type="ECO:0000256" key="1">
    <source>
        <dbReference type="ARBA" id="ARBA00004141"/>
    </source>
</evidence>
<dbReference type="InterPro" id="IPR036320">
    <property type="entry name" value="Glycosyl_Trfase_fam3_N_dom_sf"/>
</dbReference>
<dbReference type="FunFam" id="2.60.40.150:FF:000090">
    <property type="entry name" value="C2 domain-containing protein"/>
    <property type="match status" value="1"/>
</dbReference>
<dbReference type="NCBIfam" id="TIGR01245">
    <property type="entry name" value="trpD"/>
    <property type="match status" value="1"/>
</dbReference>
<evidence type="ECO:0000313" key="21">
    <source>
        <dbReference type="Proteomes" id="UP000516314"/>
    </source>
</evidence>
<evidence type="ECO:0000256" key="12">
    <source>
        <dbReference type="ARBA" id="ARBA00022837"/>
    </source>
</evidence>
<feature type="compositionally biased region" description="Basic and acidic residues" evidence="17">
    <location>
        <begin position="226"/>
        <end position="238"/>
    </location>
</feature>
<feature type="compositionally biased region" description="Basic and acidic residues" evidence="17">
    <location>
        <begin position="153"/>
        <end position="170"/>
    </location>
</feature>
<feature type="region of interest" description="Disordered" evidence="17">
    <location>
        <begin position="136"/>
        <end position="249"/>
    </location>
</feature>
<dbReference type="InterPro" id="IPR035902">
    <property type="entry name" value="Nuc_phospho_transferase"/>
</dbReference>
<keyword evidence="15" id="KW-0057">Aromatic amino acid biosynthesis</keyword>
<evidence type="ECO:0000256" key="6">
    <source>
        <dbReference type="ARBA" id="ARBA00022676"/>
    </source>
</evidence>
<evidence type="ECO:0000256" key="13">
    <source>
        <dbReference type="ARBA" id="ARBA00022989"/>
    </source>
</evidence>
<dbReference type="Proteomes" id="UP000516314">
    <property type="component" value="Chromosome 5"/>
</dbReference>
<dbReference type="CDD" id="cd08378">
    <property type="entry name" value="C2B_MCTP_PRT_plant"/>
    <property type="match status" value="1"/>
</dbReference>
<name>A0A7G2FDD9_ARATH</name>
<evidence type="ECO:0000256" key="10">
    <source>
        <dbReference type="ARBA" id="ARBA00022737"/>
    </source>
</evidence>
<dbReference type="InterPro" id="IPR017459">
    <property type="entry name" value="Glycosyl_Trfase_fam3_N_dom"/>
</dbReference>
<evidence type="ECO:0000256" key="17">
    <source>
        <dbReference type="SAM" id="MobiDB-lite"/>
    </source>
</evidence>
<dbReference type="GO" id="GO:0046872">
    <property type="term" value="F:metal ion binding"/>
    <property type="evidence" value="ECO:0007669"/>
    <property type="project" value="UniProtKB-KW"/>
</dbReference>
<organism evidence="20 21">
    <name type="scientific">Arabidopsis thaliana</name>
    <name type="common">Mouse-ear cress</name>
    <dbReference type="NCBI Taxonomy" id="3702"/>
    <lineage>
        <taxon>Eukaryota</taxon>
        <taxon>Viridiplantae</taxon>
        <taxon>Streptophyta</taxon>
        <taxon>Embryophyta</taxon>
        <taxon>Tracheophyta</taxon>
        <taxon>Spermatophyta</taxon>
        <taxon>Magnoliopsida</taxon>
        <taxon>eudicotyledons</taxon>
        <taxon>Gunneridae</taxon>
        <taxon>Pentapetalae</taxon>
        <taxon>rosids</taxon>
        <taxon>malvids</taxon>
        <taxon>Brassicales</taxon>
        <taxon>Brassicaceae</taxon>
        <taxon>Camelineae</taxon>
        <taxon>Arabidopsis</taxon>
    </lineage>
</organism>
<evidence type="ECO:0000256" key="11">
    <source>
        <dbReference type="ARBA" id="ARBA00022822"/>
    </source>
</evidence>
<dbReference type="Pfam" id="PF00591">
    <property type="entry name" value="Glycos_transf_3"/>
    <property type="match status" value="1"/>
</dbReference>
<accession>A0A7G2FDD9</accession>
<dbReference type="PANTHER" id="PTHR31425">
    <property type="entry name" value="PHOSPHORIBOSYLANTHRANILATE TRANSFERASE ISOFORM 1"/>
    <property type="match status" value="1"/>
</dbReference>
<feature type="domain" description="C2" evidence="19">
    <location>
        <begin position="1"/>
        <end position="112"/>
    </location>
</feature>
<feature type="transmembrane region" description="Helical" evidence="18">
    <location>
        <begin position="876"/>
        <end position="902"/>
    </location>
</feature>
<dbReference type="PANTHER" id="PTHR31425:SF35">
    <property type="entry name" value="MULTIPLE C2 DOMAIN AND TRANSMEMBRANE REGION PROTEIN 16"/>
    <property type="match status" value="1"/>
</dbReference>
<dbReference type="CDD" id="cd04022">
    <property type="entry name" value="C2A_MCTP_PRT_plant"/>
    <property type="match status" value="1"/>
</dbReference>
<dbReference type="CDD" id="cd04019">
    <property type="entry name" value="C2C_MCTP_PRT_plant"/>
    <property type="match status" value="1"/>
</dbReference>
<dbReference type="HAMAP" id="MF_00211">
    <property type="entry name" value="TrpD"/>
    <property type="match status" value="1"/>
</dbReference>
<dbReference type="GO" id="GO:0016020">
    <property type="term" value="C:membrane"/>
    <property type="evidence" value="ECO:0007669"/>
    <property type="project" value="UniProtKB-SubCell"/>
</dbReference>
<feature type="domain" description="C2" evidence="19">
    <location>
        <begin position="460"/>
        <end position="582"/>
    </location>
</feature>